<dbReference type="AlphaFoldDB" id="A0A9P6Q7B8"/>
<organism evidence="7 8">
    <name type="scientific">Actinomortierella ambigua</name>
    <dbReference type="NCBI Taxonomy" id="1343610"/>
    <lineage>
        <taxon>Eukaryota</taxon>
        <taxon>Fungi</taxon>
        <taxon>Fungi incertae sedis</taxon>
        <taxon>Mucoromycota</taxon>
        <taxon>Mortierellomycotina</taxon>
        <taxon>Mortierellomycetes</taxon>
        <taxon>Mortierellales</taxon>
        <taxon>Mortierellaceae</taxon>
        <taxon>Actinomortierella</taxon>
    </lineage>
</organism>
<evidence type="ECO:0000256" key="5">
    <source>
        <dbReference type="RuleBase" id="RU000304"/>
    </source>
</evidence>
<keyword evidence="8" id="KW-1185">Reference proteome</keyword>
<keyword evidence="3 4" id="KW-0067">ATP-binding</keyword>
<comment type="caution">
    <text evidence="7">The sequence shown here is derived from an EMBL/GenBank/DDBJ whole genome shotgun (WGS) entry which is preliminary data.</text>
</comment>
<evidence type="ECO:0000256" key="4">
    <source>
        <dbReference type="PROSITE-ProRule" id="PRU10141"/>
    </source>
</evidence>
<comment type="similarity">
    <text evidence="5">Belongs to the protein kinase superfamily.</text>
</comment>
<name>A0A9P6Q7B8_9FUNG</name>
<proteinExistence type="inferred from homology"/>
<sequence>MSESALVLGAVLGKGAYGTVYKGRLGMLVVAAKRFHVSASEAAQLAIKKEIQMLENLRCRHVIQFYGTHYHQGDLVVVTDLAEGGSLKAAIDKGIQDWCTKERMAREVSLGLAYIHSQGVLHLDLKSENVLLTRLLEVKLCDFGCATIKTTSATKSAETWRGTVRWMAPELFVRKPKWSTKSDVYSLGMVMWEMAADCSTPFKEHRDNSVVISLVKDGEREDLPEDTPPDYRAWVERCWDHDPSKRPEASELVLEEIDINTGNVESHSALSTLSLDFDSLSISQSRLGGTQVTTDAYTAFSYPTLRSAPVVNGRPEVDLFSPENLRRPTQQENKLAPRHLGLMHVSDRGLNQSDPGTEMLLWGAANNGDAIAQRIIGCMYRDGRGLEQSDIEAVKWLTKAANQDESEAQFNLAWMYKDGIGTEQSDDEAIRWFTKAAEQGHPDAEENLEDLCRSIRAMRQSNDMMVHAQHIFY</sequence>
<evidence type="ECO:0000313" key="7">
    <source>
        <dbReference type="EMBL" id="KAG0262240.1"/>
    </source>
</evidence>
<feature type="domain" description="Protein kinase" evidence="6">
    <location>
        <begin position="6"/>
        <end position="270"/>
    </location>
</feature>
<dbReference type="Pfam" id="PF08238">
    <property type="entry name" value="Sel1"/>
    <property type="match status" value="2"/>
</dbReference>
<dbReference type="InterPro" id="IPR000719">
    <property type="entry name" value="Prot_kinase_dom"/>
</dbReference>
<gene>
    <name evidence="7" type="ORF">DFQ27_002467</name>
</gene>
<evidence type="ECO:0000256" key="3">
    <source>
        <dbReference type="ARBA" id="ARBA00022840"/>
    </source>
</evidence>
<dbReference type="SUPFAM" id="SSF81901">
    <property type="entry name" value="HCP-like"/>
    <property type="match status" value="1"/>
</dbReference>
<dbReference type="InterPro" id="IPR011009">
    <property type="entry name" value="Kinase-like_dom_sf"/>
</dbReference>
<dbReference type="PANTHER" id="PTHR44329">
    <property type="entry name" value="SERINE/THREONINE-PROTEIN KINASE TNNI3K-RELATED"/>
    <property type="match status" value="1"/>
</dbReference>
<dbReference type="InterPro" id="IPR051681">
    <property type="entry name" value="Ser/Thr_Kinases-Pseudokinases"/>
</dbReference>
<evidence type="ECO:0000259" key="6">
    <source>
        <dbReference type="PROSITE" id="PS50011"/>
    </source>
</evidence>
<dbReference type="InterPro" id="IPR006597">
    <property type="entry name" value="Sel1-like"/>
</dbReference>
<dbReference type="SMART" id="SM00220">
    <property type="entry name" value="S_TKc"/>
    <property type="match status" value="1"/>
</dbReference>
<dbReference type="SUPFAM" id="SSF56112">
    <property type="entry name" value="Protein kinase-like (PK-like)"/>
    <property type="match status" value="1"/>
</dbReference>
<keyword evidence="1 5" id="KW-0808">Transferase</keyword>
<keyword evidence="1 5" id="KW-0723">Serine/threonine-protein kinase</keyword>
<evidence type="ECO:0000256" key="1">
    <source>
        <dbReference type="ARBA" id="ARBA00022527"/>
    </source>
</evidence>
<dbReference type="InterPro" id="IPR008271">
    <property type="entry name" value="Ser/Thr_kinase_AS"/>
</dbReference>
<dbReference type="EMBL" id="JAAAJB010000193">
    <property type="protein sequence ID" value="KAG0262240.1"/>
    <property type="molecule type" value="Genomic_DNA"/>
</dbReference>
<dbReference type="OrthoDB" id="10261027at2759"/>
<dbReference type="PRINTS" id="PR00109">
    <property type="entry name" value="TYRKINASE"/>
</dbReference>
<keyword evidence="1 5" id="KW-0418">Kinase</keyword>
<dbReference type="InterPro" id="IPR017441">
    <property type="entry name" value="Protein_kinase_ATP_BS"/>
</dbReference>
<dbReference type="PROSITE" id="PS50011">
    <property type="entry name" value="PROTEIN_KINASE_DOM"/>
    <property type="match status" value="1"/>
</dbReference>
<dbReference type="InterPro" id="IPR001245">
    <property type="entry name" value="Ser-Thr/Tyr_kinase_cat_dom"/>
</dbReference>
<dbReference type="Pfam" id="PF07714">
    <property type="entry name" value="PK_Tyr_Ser-Thr"/>
    <property type="match status" value="1"/>
</dbReference>
<feature type="binding site" evidence="4">
    <location>
        <position position="33"/>
    </location>
    <ligand>
        <name>ATP</name>
        <dbReference type="ChEBI" id="CHEBI:30616"/>
    </ligand>
</feature>
<keyword evidence="2 4" id="KW-0547">Nucleotide-binding</keyword>
<dbReference type="Proteomes" id="UP000807716">
    <property type="component" value="Unassembled WGS sequence"/>
</dbReference>
<evidence type="ECO:0000256" key="2">
    <source>
        <dbReference type="ARBA" id="ARBA00022741"/>
    </source>
</evidence>
<reference evidence="7" key="1">
    <citation type="journal article" date="2020" name="Fungal Divers.">
        <title>Resolving the Mortierellaceae phylogeny through synthesis of multi-gene phylogenetics and phylogenomics.</title>
        <authorList>
            <person name="Vandepol N."/>
            <person name="Liber J."/>
            <person name="Desiro A."/>
            <person name="Na H."/>
            <person name="Kennedy M."/>
            <person name="Barry K."/>
            <person name="Grigoriev I.V."/>
            <person name="Miller A.N."/>
            <person name="O'Donnell K."/>
            <person name="Stajich J.E."/>
            <person name="Bonito G."/>
        </authorList>
    </citation>
    <scope>NUCLEOTIDE SEQUENCE</scope>
    <source>
        <strain evidence="7">BC1065</strain>
    </source>
</reference>
<accession>A0A9P6Q7B8</accession>
<dbReference type="Gene3D" id="1.25.40.10">
    <property type="entry name" value="Tetratricopeptide repeat domain"/>
    <property type="match status" value="1"/>
</dbReference>
<dbReference type="InterPro" id="IPR011990">
    <property type="entry name" value="TPR-like_helical_dom_sf"/>
</dbReference>
<dbReference type="SMART" id="SM00671">
    <property type="entry name" value="SEL1"/>
    <property type="match status" value="2"/>
</dbReference>
<dbReference type="GO" id="GO:0005524">
    <property type="term" value="F:ATP binding"/>
    <property type="evidence" value="ECO:0007669"/>
    <property type="project" value="UniProtKB-UniRule"/>
</dbReference>
<dbReference type="PROSITE" id="PS00107">
    <property type="entry name" value="PROTEIN_KINASE_ATP"/>
    <property type="match status" value="1"/>
</dbReference>
<dbReference type="GO" id="GO:0004674">
    <property type="term" value="F:protein serine/threonine kinase activity"/>
    <property type="evidence" value="ECO:0007669"/>
    <property type="project" value="UniProtKB-KW"/>
</dbReference>
<protein>
    <recommendedName>
        <fullName evidence="6">Protein kinase domain-containing protein</fullName>
    </recommendedName>
</protein>
<dbReference type="PROSITE" id="PS00108">
    <property type="entry name" value="PROTEIN_KINASE_ST"/>
    <property type="match status" value="1"/>
</dbReference>
<evidence type="ECO:0000313" key="8">
    <source>
        <dbReference type="Proteomes" id="UP000807716"/>
    </source>
</evidence>
<dbReference type="Gene3D" id="1.10.510.10">
    <property type="entry name" value="Transferase(Phosphotransferase) domain 1"/>
    <property type="match status" value="1"/>
</dbReference>